<comment type="similarity">
    <text evidence="8 9">Belongs to the TRAP transporter small permease family.</text>
</comment>
<gene>
    <name evidence="11" type="ORF">KL86APRO_30332</name>
</gene>
<feature type="transmembrane region" description="Helical" evidence="9">
    <location>
        <begin position="12"/>
        <end position="35"/>
    </location>
</feature>
<proteinExistence type="inferred from homology"/>
<evidence type="ECO:0000313" key="11">
    <source>
        <dbReference type="EMBL" id="SBW12841.1"/>
    </source>
</evidence>
<dbReference type="InterPro" id="IPR007387">
    <property type="entry name" value="TRAP_DctQ"/>
</dbReference>
<protein>
    <recommendedName>
        <fullName evidence="9">TRAP transporter small permease protein</fullName>
    </recommendedName>
</protein>
<name>A0A212KMD6_9PROT</name>
<reference evidence="11" key="1">
    <citation type="submission" date="2016-04" db="EMBL/GenBank/DDBJ databases">
        <authorList>
            <person name="Evans L.H."/>
            <person name="Alamgir A."/>
            <person name="Owens N."/>
            <person name="Weber N.D."/>
            <person name="Virtaneva K."/>
            <person name="Barbian K."/>
            <person name="Babar A."/>
            <person name="Rosenke K."/>
        </authorList>
    </citation>
    <scope>NUCLEOTIDE SEQUENCE</scope>
    <source>
        <strain evidence="11">86</strain>
    </source>
</reference>
<comment type="function">
    <text evidence="9">Part of the tripartite ATP-independent periplasmic (TRAP) transport system.</text>
</comment>
<keyword evidence="6 9" id="KW-1133">Transmembrane helix</keyword>
<feature type="transmembrane region" description="Helical" evidence="9">
    <location>
        <begin position="127"/>
        <end position="146"/>
    </location>
</feature>
<accession>A0A212KMD6</accession>
<keyword evidence="3" id="KW-1003">Cell membrane</keyword>
<dbReference type="AlphaFoldDB" id="A0A212KMD6"/>
<evidence type="ECO:0000256" key="9">
    <source>
        <dbReference type="RuleBase" id="RU369079"/>
    </source>
</evidence>
<evidence type="ECO:0000256" key="8">
    <source>
        <dbReference type="ARBA" id="ARBA00038436"/>
    </source>
</evidence>
<evidence type="ECO:0000256" key="2">
    <source>
        <dbReference type="ARBA" id="ARBA00022448"/>
    </source>
</evidence>
<comment type="subcellular location">
    <subcellularLocation>
        <location evidence="1 9">Cell inner membrane</location>
        <topology evidence="1 9">Multi-pass membrane protein</topology>
    </subcellularLocation>
</comment>
<dbReference type="GO" id="GO:0005886">
    <property type="term" value="C:plasma membrane"/>
    <property type="evidence" value="ECO:0007669"/>
    <property type="project" value="UniProtKB-SubCell"/>
</dbReference>
<feature type="domain" description="Tripartite ATP-independent periplasmic transporters DctQ component" evidence="10">
    <location>
        <begin position="23"/>
        <end position="154"/>
    </location>
</feature>
<dbReference type="GO" id="GO:0015740">
    <property type="term" value="P:C4-dicarboxylate transport"/>
    <property type="evidence" value="ECO:0007669"/>
    <property type="project" value="TreeGrafter"/>
</dbReference>
<organism evidence="11">
    <name type="scientific">uncultured Alphaproteobacteria bacterium</name>
    <dbReference type="NCBI Taxonomy" id="91750"/>
    <lineage>
        <taxon>Bacteria</taxon>
        <taxon>Pseudomonadati</taxon>
        <taxon>Pseudomonadota</taxon>
        <taxon>Alphaproteobacteria</taxon>
        <taxon>environmental samples</taxon>
    </lineage>
</organism>
<dbReference type="PANTHER" id="PTHR35011:SF2">
    <property type="entry name" value="2,3-DIKETO-L-GULONATE TRAP TRANSPORTER SMALL PERMEASE PROTEIN YIAM"/>
    <property type="match status" value="1"/>
</dbReference>
<keyword evidence="4 9" id="KW-0997">Cell inner membrane</keyword>
<evidence type="ECO:0000256" key="1">
    <source>
        <dbReference type="ARBA" id="ARBA00004429"/>
    </source>
</evidence>
<evidence type="ECO:0000259" key="10">
    <source>
        <dbReference type="Pfam" id="PF04290"/>
    </source>
</evidence>
<keyword evidence="5 9" id="KW-0812">Transmembrane</keyword>
<dbReference type="PANTHER" id="PTHR35011">
    <property type="entry name" value="2,3-DIKETO-L-GULONATE TRAP TRANSPORTER SMALL PERMEASE PROTEIN YIAM"/>
    <property type="match status" value="1"/>
</dbReference>
<evidence type="ECO:0000256" key="4">
    <source>
        <dbReference type="ARBA" id="ARBA00022519"/>
    </source>
</evidence>
<sequence length="160" mass="18425">MKIIKFLDDYFEMYVCIALMSAMTLILAVQVFMRYVMQASLTWSEELARYIFVWLIYMGISYGAKIMKHIRIEAAVLLLPEKGQRYVEIVGDVLFLAFACFIVYTSWGIVQKQLLLGQTSPAIQMPMWMLYSAPLVGFGLTALRQIQAIAYRVRLLAKET</sequence>
<evidence type="ECO:0000256" key="5">
    <source>
        <dbReference type="ARBA" id="ARBA00022692"/>
    </source>
</evidence>
<comment type="subunit">
    <text evidence="9">The complex comprises the extracytoplasmic solute receptor protein and the two transmembrane proteins.</text>
</comment>
<dbReference type="Pfam" id="PF04290">
    <property type="entry name" value="DctQ"/>
    <property type="match status" value="1"/>
</dbReference>
<evidence type="ECO:0000256" key="6">
    <source>
        <dbReference type="ARBA" id="ARBA00022989"/>
    </source>
</evidence>
<dbReference type="EMBL" id="FLUO01000003">
    <property type="protein sequence ID" value="SBW12841.1"/>
    <property type="molecule type" value="Genomic_DNA"/>
</dbReference>
<keyword evidence="2 9" id="KW-0813">Transport</keyword>
<evidence type="ECO:0000256" key="3">
    <source>
        <dbReference type="ARBA" id="ARBA00022475"/>
    </source>
</evidence>
<feature type="transmembrane region" description="Helical" evidence="9">
    <location>
        <begin position="86"/>
        <end position="107"/>
    </location>
</feature>
<evidence type="ECO:0000256" key="7">
    <source>
        <dbReference type="ARBA" id="ARBA00023136"/>
    </source>
</evidence>
<dbReference type="GO" id="GO:0022857">
    <property type="term" value="F:transmembrane transporter activity"/>
    <property type="evidence" value="ECO:0007669"/>
    <property type="project" value="UniProtKB-UniRule"/>
</dbReference>
<feature type="transmembrane region" description="Helical" evidence="9">
    <location>
        <begin position="47"/>
        <end position="65"/>
    </location>
</feature>
<keyword evidence="7 9" id="KW-0472">Membrane</keyword>
<dbReference type="InterPro" id="IPR055348">
    <property type="entry name" value="DctQ"/>
</dbReference>